<accession>A0A067RQN4</accession>
<dbReference type="AlphaFoldDB" id="A0A067RQN4"/>
<evidence type="ECO:0000256" key="1">
    <source>
        <dbReference type="SAM" id="MobiDB-lite"/>
    </source>
</evidence>
<proteinExistence type="predicted"/>
<protein>
    <submittedName>
        <fullName evidence="2">Uncharacterized protein</fullName>
    </submittedName>
</protein>
<sequence>MLEESENTARSQSRLCPQPQDAPRDALNTLSVGWIRLAQDRDPWWLLMNTVMDIRVP</sequence>
<organism evidence="2 3">
    <name type="scientific">Zootermopsis nevadensis</name>
    <name type="common">Dampwood termite</name>
    <dbReference type="NCBI Taxonomy" id="136037"/>
    <lineage>
        <taxon>Eukaryota</taxon>
        <taxon>Metazoa</taxon>
        <taxon>Ecdysozoa</taxon>
        <taxon>Arthropoda</taxon>
        <taxon>Hexapoda</taxon>
        <taxon>Insecta</taxon>
        <taxon>Pterygota</taxon>
        <taxon>Neoptera</taxon>
        <taxon>Polyneoptera</taxon>
        <taxon>Dictyoptera</taxon>
        <taxon>Blattodea</taxon>
        <taxon>Blattoidea</taxon>
        <taxon>Termitoidae</taxon>
        <taxon>Termopsidae</taxon>
        <taxon>Zootermopsis</taxon>
    </lineage>
</organism>
<gene>
    <name evidence="2" type="ORF">L798_02543</name>
</gene>
<keyword evidence="3" id="KW-1185">Reference proteome</keyword>
<dbReference type="InParanoid" id="A0A067RQN4"/>
<dbReference type="EMBL" id="KK852526">
    <property type="protein sequence ID" value="KDR22059.1"/>
    <property type="molecule type" value="Genomic_DNA"/>
</dbReference>
<name>A0A067RQN4_ZOONE</name>
<reference evidence="2 3" key="1">
    <citation type="journal article" date="2014" name="Nat. Commun.">
        <title>Molecular traces of alternative social organization in a termite genome.</title>
        <authorList>
            <person name="Terrapon N."/>
            <person name="Li C."/>
            <person name="Robertson H.M."/>
            <person name="Ji L."/>
            <person name="Meng X."/>
            <person name="Booth W."/>
            <person name="Chen Z."/>
            <person name="Childers C.P."/>
            <person name="Glastad K.M."/>
            <person name="Gokhale K."/>
            <person name="Gowin J."/>
            <person name="Gronenberg W."/>
            <person name="Hermansen R.A."/>
            <person name="Hu H."/>
            <person name="Hunt B.G."/>
            <person name="Huylmans A.K."/>
            <person name="Khalil S.M."/>
            <person name="Mitchell R.D."/>
            <person name="Munoz-Torres M.C."/>
            <person name="Mustard J.A."/>
            <person name="Pan H."/>
            <person name="Reese J.T."/>
            <person name="Scharf M.E."/>
            <person name="Sun F."/>
            <person name="Vogel H."/>
            <person name="Xiao J."/>
            <person name="Yang W."/>
            <person name="Yang Z."/>
            <person name="Yang Z."/>
            <person name="Zhou J."/>
            <person name="Zhu J."/>
            <person name="Brent C.S."/>
            <person name="Elsik C.G."/>
            <person name="Goodisman M.A."/>
            <person name="Liberles D.A."/>
            <person name="Roe R.M."/>
            <person name="Vargo E.L."/>
            <person name="Vilcinskas A."/>
            <person name="Wang J."/>
            <person name="Bornberg-Bauer E."/>
            <person name="Korb J."/>
            <person name="Zhang G."/>
            <person name="Liebig J."/>
        </authorList>
    </citation>
    <scope>NUCLEOTIDE SEQUENCE [LARGE SCALE GENOMIC DNA]</scope>
    <source>
        <tissue evidence="2">Whole organism</tissue>
    </source>
</reference>
<evidence type="ECO:0000313" key="2">
    <source>
        <dbReference type="EMBL" id="KDR22059.1"/>
    </source>
</evidence>
<evidence type="ECO:0000313" key="3">
    <source>
        <dbReference type="Proteomes" id="UP000027135"/>
    </source>
</evidence>
<feature type="region of interest" description="Disordered" evidence="1">
    <location>
        <begin position="1"/>
        <end position="25"/>
    </location>
</feature>
<dbReference type="Proteomes" id="UP000027135">
    <property type="component" value="Unassembled WGS sequence"/>
</dbReference>